<keyword evidence="1" id="KW-0645">Protease</keyword>
<keyword evidence="1" id="KW-0121">Carboxypeptidase</keyword>
<comment type="caution">
    <text evidence="1">The sequence shown here is derived from an EMBL/GenBank/DDBJ whole genome shotgun (WGS) entry which is preliminary data.</text>
</comment>
<evidence type="ECO:0000313" key="1">
    <source>
        <dbReference type="EMBL" id="KAI0029922.1"/>
    </source>
</evidence>
<protein>
    <submittedName>
        <fullName evidence="1">Serine carboxypeptidase S28-domain-containing protein</fullName>
    </submittedName>
</protein>
<name>A0ACB8QDW0_9AGAM</name>
<proteinExistence type="predicted"/>
<keyword evidence="2" id="KW-1185">Reference proteome</keyword>
<accession>A0ACB8QDW0</accession>
<dbReference type="EMBL" id="MU273649">
    <property type="protein sequence ID" value="KAI0029922.1"/>
    <property type="molecule type" value="Genomic_DNA"/>
</dbReference>
<gene>
    <name evidence="1" type="ORF">K488DRAFT_55304</name>
</gene>
<reference evidence="1" key="1">
    <citation type="submission" date="2021-02" db="EMBL/GenBank/DDBJ databases">
        <authorList>
            <consortium name="DOE Joint Genome Institute"/>
            <person name="Ahrendt S."/>
            <person name="Looney B.P."/>
            <person name="Miyauchi S."/>
            <person name="Morin E."/>
            <person name="Drula E."/>
            <person name="Courty P.E."/>
            <person name="Chicoki N."/>
            <person name="Fauchery L."/>
            <person name="Kohler A."/>
            <person name="Kuo A."/>
            <person name="Labutti K."/>
            <person name="Pangilinan J."/>
            <person name="Lipzen A."/>
            <person name="Riley R."/>
            <person name="Andreopoulos W."/>
            <person name="He G."/>
            <person name="Johnson J."/>
            <person name="Barry K.W."/>
            <person name="Grigoriev I.V."/>
            <person name="Nagy L."/>
            <person name="Hibbett D."/>
            <person name="Henrissat B."/>
            <person name="Matheny P.B."/>
            <person name="Labbe J."/>
            <person name="Martin F."/>
        </authorList>
    </citation>
    <scope>NUCLEOTIDE SEQUENCE</scope>
    <source>
        <strain evidence="1">EC-137</strain>
    </source>
</reference>
<keyword evidence="1" id="KW-0378">Hydrolase</keyword>
<sequence length="535" mass="58215">MLSTFLSLVAPATLAAALLPNGRLNANFPPLPLPPVVDLPATHGPLSSATLPPLNTTYIFDQLIDHSNPSLGTFQQRYWMNWEFYVEGGPIIIFTPGEANAAPYTGYLTNRTINGQIAQQEKGATIVIEHRFFGLSNPYPDLTVESLKYLTIQLGVEDLVYFAKTATLPMPGGDNVKPDQVPWVLVGGSYSGALTAFTMVNQPDVFWAGYSSSGVVESIVDFWQYFEPIREHMPQNCSADVQAVIAHFDSIASNTRAFNALKAKFGMADVVHPDDAVGALRNNLWDWQALSPSSGPGARFFNFCDALEVDNGKVAPAGGFGLSHALDAWSSYFANTYLPLSTSIVSLCGSANRNDCLGTYDRNATYYTDTTIDNSGRSWTWIVCNEVGYFQDAAPAGHPTLVSHLDQPSSDERQCEWMFPAAFATPPVPPVQKTNAAYGGWDMSVPRLFFATGMRDPWRDATMSADGVTPKGTDPSFIGLSDGFHCSDLSTANGIVDKTVLTVQTTALGKIHEWLQEFKPAAAATKRAYGYPVRR</sequence>
<evidence type="ECO:0000313" key="2">
    <source>
        <dbReference type="Proteomes" id="UP000814128"/>
    </source>
</evidence>
<dbReference type="Proteomes" id="UP000814128">
    <property type="component" value="Unassembled WGS sequence"/>
</dbReference>
<reference evidence="1" key="2">
    <citation type="journal article" date="2022" name="New Phytol.">
        <title>Evolutionary transition to the ectomycorrhizal habit in the genomes of a hyperdiverse lineage of mushroom-forming fungi.</title>
        <authorList>
            <person name="Looney B."/>
            <person name="Miyauchi S."/>
            <person name="Morin E."/>
            <person name="Drula E."/>
            <person name="Courty P.E."/>
            <person name="Kohler A."/>
            <person name="Kuo A."/>
            <person name="LaButti K."/>
            <person name="Pangilinan J."/>
            <person name="Lipzen A."/>
            <person name="Riley R."/>
            <person name="Andreopoulos W."/>
            <person name="He G."/>
            <person name="Johnson J."/>
            <person name="Nolan M."/>
            <person name="Tritt A."/>
            <person name="Barry K.W."/>
            <person name="Grigoriev I.V."/>
            <person name="Nagy L.G."/>
            <person name="Hibbett D."/>
            <person name="Henrissat B."/>
            <person name="Matheny P.B."/>
            <person name="Labbe J."/>
            <person name="Martin F.M."/>
        </authorList>
    </citation>
    <scope>NUCLEOTIDE SEQUENCE</scope>
    <source>
        <strain evidence="1">EC-137</strain>
    </source>
</reference>
<organism evidence="1 2">
    <name type="scientific">Vararia minispora EC-137</name>
    <dbReference type="NCBI Taxonomy" id="1314806"/>
    <lineage>
        <taxon>Eukaryota</taxon>
        <taxon>Fungi</taxon>
        <taxon>Dikarya</taxon>
        <taxon>Basidiomycota</taxon>
        <taxon>Agaricomycotina</taxon>
        <taxon>Agaricomycetes</taxon>
        <taxon>Russulales</taxon>
        <taxon>Lachnocladiaceae</taxon>
        <taxon>Vararia</taxon>
    </lineage>
</organism>